<evidence type="ECO:0000313" key="4">
    <source>
        <dbReference type="Proteomes" id="UP001500058"/>
    </source>
</evidence>
<dbReference type="InterPro" id="IPR025164">
    <property type="entry name" value="Toastrack_DUF4097"/>
</dbReference>
<accession>A0ABN3HRI0</accession>
<evidence type="ECO:0000313" key="3">
    <source>
        <dbReference type="EMBL" id="GAA2385570.1"/>
    </source>
</evidence>
<keyword evidence="4" id="KW-1185">Reference proteome</keyword>
<feature type="chain" id="PRO_5046179101" description="DUF4097 domain-containing protein" evidence="1">
    <location>
        <begin position="22"/>
        <end position="243"/>
    </location>
</feature>
<reference evidence="3 4" key="1">
    <citation type="journal article" date="2019" name="Int. J. Syst. Evol. Microbiol.">
        <title>The Global Catalogue of Microorganisms (GCM) 10K type strain sequencing project: providing services to taxonomists for standard genome sequencing and annotation.</title>
        <authorList>
            <consortium name="The Broad Institute Genomics Platform"/>
            <consortium name="The Broad Institute Genome Sequencing Center for Infectious Disease"/>
            <person name="Wu L."/>
            <person name="Ma J."/>
        </authorList>
    </citation>
    <scope>NUCLEOTIDE SEQUENCE [LARGE SCALE GENOMIC DNA]</scope>
    <source>
        <strain evidence="3 4">JCM 6921</strain>
    </source>
</reference>
<evidence type="ECO:0000256" key="1">
    <source>
        <dbReference type="SAM" id="SignalP"/>
    </source>
</evidence>
<evidence type="ECO:0000259" key="2">
    <source>
        <dbReference type="Pfam" id="PF13349"/>
    </source>
</evidence>
<dbReference type="EMBL" id="BAAATJ010000002">
    <property type="protein sequence ID" value="GAA2385570.1"/>
    <property type="molecule type" value="Genomic_DNA"/>
</dbReference>
<organism evidence="3 4">
    <name type="scientific">Streptomyces glaucosporus</name>
    <dbReference type="NCBI Taxonomy" id="284044"/>
    <lineage>
        <taxon>Bacteria</taxon>
        <taxon>Bacillati</taxon>
        <taxon>Actinomycetota</taxon>
        <taxon>Actinomycetes</taxon>
        <taxon>Kitasatosporales</taxon>
        <taxon>Streptomycetaceae</taxon>
        <taxon>Streptomyces</taxon>
    </lineage>
</organism>
<dbReference type="PROSITE" id="PS51257">
    <property type="entry name" value="PROKAR_LIPOPROTEIN"/>
    <property type="match status" value="1"/>
</dbReference>
<comment type="caution">
    <text evidence="3">The sequence shown here is derived from an EMBL/GenBank/DDBJ whole genome shotgun (WGS) entry which is preliminary data.</text>
</comment>
<proteinExistence type="predicted"/>
<dbReference type="RefSeq" id="WP_344629147.1">
    <property type="nucleotide sequence ID" value="NZ_BAAATJ010000002.1"/>
</dbReference>
<protein>
    <recommendedName>
        <fullName evidence="2">DUF4097 domain-containing protein</fullName>
    </recommendedName>
</protein>
<keyword evidence="1" id="KW-0732">Signal</keyword>
<gene>
    <name evidence="3" type="ORF">GCM10010420_05140</name>
</gene>
<feature type="signal peptide" evidence="1">
    <location>
        <begin position="1"/>
        <end position="21"/>
    </location>
</feature>
<name>A0ABN3HRI0_9ACTN</name>
<sequence length="243" mass="25255">MPQRLRLVQSTTAAVLAAALAGSCGLVPGETFGDGATVDAEITSVRLESGPGDVTLRGREDLDRVTLERTVEYRGDRPEGATHRVEDGVLVLGGCGRRCEVRYTVDVPAGITVTGSTSNGRVTLDKVGAVDVSTSNGRVELEDVAGPVEVRTNNGRITGRGLRGDGIRAETSNGEVDLALAAPQDVRVRTSNGDVVLTVPGARYRVTADSDNGDRNIGVDDDPSGPYTLDLATGNGGITVKRG</sequence>
<dbReference type="Pfam" id="PF13349">
    <property type="entry name" value="DUF4097"/>
    <property type="match status" value="1"/>
</dbReference>
<dbReference type="Proteomes" id="UP001500058">
    <property type="component" value="Unassembled WGS sequence"/>
</dbReference>
<feature type="domain" description="DUF4097" evidence="2">
    <location>
        <begin position="113"/>
        <end position="219"/>
    </location>
</feature>